<keyword evidence="3" id="KW-0328">Glycosyltransferase</keyword>
<accession>A0A7I7T5H1</accession>
<feature type="transmembrane region" description="Helical" evidence="9">
    <location>
        <begin position="85"/>
        <end position="103"/>
    </location>
</feature>
<feature type="transmembrane region" description="Helical" evidence="9">
    <location>
        <begin position="390"/>
        <end position="412"/>
    </location>
</feature>
<protein>
    <recommendedName>
        <fullName evidence="12">Glycosyltransferase RgtA/B/C/D-like domain-containing protein</fullName>
    </recommendedName>
</protein>
<evidence type="ECO:0000256" key="7">
    <source>
        <dbReference type="ARBA" id="ARBA00023136"/>
    </source>
</evidence>
<organism evidence="10 11">
    <name type="scientific">Mycolicibacterium helvum</name>
    <dbReference type="NCBI Taxonomy" id="1534349"/>
    <lineage>
        <taxon>Bacteria</taxon>
        <taxon>Bacillati</taxon>
        <taxon>Actinomycetota</taxon>
        <taxon>Actinomycetes</taxon>
        <taxon>Mycobacteriales</taxon>
        <taxon>Mycobacteriaceae</taxon>
        <taxon>Mycolicibacterium</taxon>
    </lineage>
</organism>
<dbReference type="GO" id="GO:0005886">
    <property type="term" value="C:plasma membrane"/>
    <property type="evidence" value="ECO:0007669"/>
    <property type="project" value="UniProtKB-SubCell"/>
</dbReference>
<name>A0A7I7T5H1_9MYCO</name>
<dbReference type="KEGG" id="mhev:MHEL_16090"/>
<reference evidence="10 11" key="1">
    <citation type="journal article" date="2019" name="Emerg. Microbes Infect.">
        <title>Comprehensive subspecies identification of 175 nontuberculous mycobacteria species based on 7547 genomic profiles.</title>
        <authorList>
            <person name="Matsumoto Y."/>
            <person name="Kinjo T."/>
            <person name="Motooka D."/>
            <person name="Nabeya D."/>
            <person name="Jung N."/>
            <person name="Uechi K."/>
            <person name="Horii T."/>
            <person name="Iida T."/>
            <person name="Fujita J."/>
            <person name="Nakamura S."/>
        </authorList>
    </citation>
    <scope>NUCLEOTIDE SEQUENCE [LARGE SCALE GENOMIC DNA]</scope>
    <source>
        <strain evidence="10 11">JCM 30396</strain>
    </source>
</reference>
<feature type="transmembrane region" description="Helical" evidence="9">
    <location>
        <begin position="110"/>
        <end position="128"/>
    </location>
</feature>
<keyword evidence="5 9" id="KW-0812">Transmembrane</keyword>
<dbReference type="RefSeq" id="WP_163747036.1">
    <property type="nucleotide sequence ID" value="NZ_AP022596.1"/>
</dbReference>
<keyword evidence="7 9" id="KW-0472">Membrane</keyword>
<dbReference type="PANTHER" id="PTHR33908">
    <property type="entry name" value="MANNOSYLTRANSFERASE YKCB-RELATED"/>
    <property type="match status" value="1"/>
</dbReference>
<evidence type="ECO:0000256" key="4">
    <source>
        <dbReference type="ARBA" id="ARBA00022679"/>
    </source>
</evidence>
<dbReference type="Pfam" id="PF09594">
    <property type="entry name" value="GT87"/>
    <property type="match status" value="1"/>
</dbReference>
<feature type="transmembrane region" description="Helical" evidence="9">
    <location>
        <begin position="18"/>
        <end position="38"/>
    </location>
</feature>
<dbReference type="Proteomes" id="UP000467148">
    <property type="component" value="Chromosome"/>
</dbReference>
<comment type="subcellular location">
    <subcellularLocation>
        <location evidence="1">Cell membrane</location>
        <topology evidence="1">Multi-pass membrane protein</topology>
    </subcellularLocation>
</comment>
<feature type="transmembrane region" description="Helical" evidence="9">
    <location>
        <begin position="140"/>
        <end position="161"/>
    </location>
</feature>
<keyword evidence="2" id="KW-1003">Cell membrane</keyword>
<evidence type="ECO:0000256" key="5">
    <source>
        <dbReference type="ARBA" id="ARBA00022692"/>
    </source>
</evidence>
<evidence type="ECO:0000313" key="10">
    <source>
        <dbReference type="EMBL" id="BBY63366.1"/>
    </source>
</evidence>
<evidence type="ECO:0000256" key="2">
    <source>
        <dbReference type="ARBA" id="ARBA00022475"/>
    </source>
</evidence>
<dbReference type="GO" id="GO:0016758">
    <property type="term" value="F:hexosyltransferase activity"/>
    <property type="evidence" value="ECO:0007669"/>
    <property type="project" value="InterPro"/>
</dbReference>
<comment type="similarity">
    <text evidence="8">Belongs to the glycosyltransferase 87 family.</text>
</comment>
<feature type="transmembrane region" description="Helical" evidence="9">
    <location>
        <begin position="188"/>
        <end position="221"/>
    </location>
</feature>
<evidence type="ECO:0000313" key="11">
    <source>
        <dbReference type="Proteomes" id="UP000467148"/>
    </source>
</evidence>
<dbReference type="GO" id="GO:0009103">
    <property type="term" value="P:lipopolysaccharide biosynthetic process"/>
    <property type="evidence" value="ECO:0007669"/>
    <property type="project" value="UniProtKB-ARBA"/>
</dbReference>
<sequence>MGTETLGKRHIFTPTKPVLLSVAVITALVARTAAVLVMGDISPGANLWEYGDQAACALQHGGDLCLFYPQSGSDHSPSAASYPSAYMPPLLSYLWLGLFELFGNGAVARACWLAINIAVALGCVALVFRLSLKLWPSKWAAFAAAMILALYPTFIVVSAVYHQTNWAVLLLLIVTAIAVELPTTQRPWLYGTLGGIACGLAALNRSEMLVIGPLLIALGALWRRNLAAVLKVGLAGGLTTILILAPWTVRNYQHFGEFIPTAQSSGYNLWKGYNTFTNGSGNLSEDVNDAEGQRLLVISRSAPHDDRYETHVQDIYEEAFKTDLTNAPATRLLQLTANKVLLLWGFDWTDREITLRPAYLLPWLVVNSLAVFGFVMAVRRRRSVHKAAASIYAAAFGLLTVAYALTAVHARYRMHIEPFLFILAGIGVEGLWIWLMAKKRGRFGDGSGQVAD</sequence>
<evidence type="ECO:0008006" key="12">
    <source>
        <dbReference type="Google" id="ProtNLM"/>
    </source>
</evidence>
<dbReference type="InterPro" id="IPR018584">
    <property type="entry name" value="GT87"/>
</dbReference>
<keyword evidence="4" id="KW-0808">Transferase</keyword>
<proteinExistence type="inferred from homology"/>
<feature type="transmembrane region" description="Helical" evidence="9">
    <location>
        <begin position="166"/>
        <end position="182"/>
    </location>
</feature>
<dbReference type="PANTHER" id="PTHR33908:SF11">
    <property type="entry name" value="MEMBRANE PROTEIN"/>
    <property type="match status" value="1"/>
</dbReference>
<dbReference type="EMBL" id="AP022596">
    <property type="protein sequence ID" value="BBY63366.1"/>
    <property type="molecule type" value="Genomic_DNA"/>
</dbReference>
<evidence type="ECO:0000256" key="6">
    <source>
        <dbReference type="ARBA" id="ARBA00022989"/>
    </source>
</evidence>
<keyword evidence="11" id="KW-1185">Reference proteome</keyword>
<evidence type="ECO:0000256" key="9">
    <source>
        <dbReference type="SAM" id="Phobius"/>
    </source>
</evidence>
<dbReference type="GO" id="GO:0016763">
    <property type="term" value="F:pentosyltransferase activity"/>
    <property type="evidence" value="ECO:0007669"/>
    <property type="project" value="TreeGrafter"/>
</dbReference>
<keyword evidence="6 9" id="KW-1133">Transmembrane helix</keyword>
<dbReference type="InterPro" id="IPR050297">
    <property type="entry name" value="LipidA_mod_glycosyltrf_83"/>
</dbReference>
<feature type="transmembrane region" description="Helical" evidence="9">
    <location>
        <begin position="358"/>
        <end position="378"/>
    </location>
</feature>
<feature type="transmembrane region" description="Helical" evidence="9">
    <location>
        <begin position="228"/>
        <end position="249"/>
    </location>
</feature>
<gene>
    <name evidence="10" type="ORF">MHEL_16090</name>
</gene>
<evidence type="ECO:0000256" key="1">
    <source>
        <dbReference type="ARBA" id="ARBA00004651"/>
    </source>
</evidence>
<dbReference type="AlphaFoldDB" id="A0A7I7T5H1"/>
<evidence type="ECO:0000256" key="8">
    <source>
        <dbReference type="ARBA" id="ARBA00024033"/>
    </source>
</evidence>
<evidence type="ECO:0000256" key="3">
    <source>
        <dbReference type="ARBA" id="ARBA00022676"/>
    </source>
</evidence>
<feature type="transmembrane region" description="Helical" evidence="9">
    <location>
        <begin position="418"/>
        <end position="437"/>
    </location>
</feature>